<dbReference type="InterPro" id="IPR037175">
    <property type="entry name" value="KFase_sf"/>
</dbReference>
<dbReference type="GeneID" id="90037071"/>
<proteinExistence type="inferred from homology"/>
<dbReference type="SUPFAM" id="SSF102198">
    <property type="entry name" value="Putative cyclase"/>
    <property type="match status" value="1"/>
</dbReference>
<dbReference type="EMBL" id="JBBJBU010000001">
    <property type="protein sequence ID" value="KAK7207673.1"/>
    <property type="molecule type" value="Genomic_DNA"/>
</dbReference>
<dbReference type="PANTHER" id="PTHR34861:SF11">
    <property type="entry name" value="CYCLASE"/>
    <property type="match status" value="1"/>
</dbReference>
<evidence type="ECO:0000256" key="2">
    <source>
        <dbReference type="SAM" id="MobiDB-lite"/>
    </source>
</evidence>
<organism evidence="3 4">
    <name type="scientific">Myxozyma melibiosi</name>
    <dbReference type="NCBI Taxonomy" id="54550"/>
    <lineage>
        <taxon>Eukaryota</taxon>
        <taxon>Fungi</taxon>
        <taxon>Dikarya</taxon>
        <taxon>Ascomycota</taxon>
        <taxon>Saccharomycotina</taxon>
        <taxon>Lipomycetes</taxon>
        <taxon>Lipomycetales</taxon>
        <taxon>Lipomycetaceae</taxon>
        <taxon>Myxozyma</taxon>
    </lineage>
</organism>
<gene>
    <name evidence="3" type="ORF">BZA70DRAFT_271907</name>
</gene>
<reference evidence="3 4" key="1">
    <citation type="submission" date="2024-03" db="EMBL/GenBank/DDBJ databases">
        <title>Genome-scale model development and genomic sequencing of the oleaginous clade Lipomyces.</title>
        <authorList>
            <consortium name="Lawrence Berkeley National Laboratory"/>
            <person name="Czajka J.J."/>
            <person name="Han Y."/>
            <person name="Kim J."/>
            <person name="Mondo S.J."/>
            <person name="Hofstad B.A."/>
            <person name="Robles A."/>
            <person name="Haridas S."/>
            <person name="Riley R."/>
            <person name="LaButti K."/>
            <person name="Pangilinan J."/>
            <person name="Andreopoulos W."/>
            <person name="Lipzen A."/>
            <person name="Yan J."/>
            <person name="Wang M."/>
            <person name="Ng V."/>
            <person name="Grigoriev I.V."/>
            <person name="Spatafora J.W."/>
            <person name="Magnuson J.K."/>
            <person name="Baker S.E."/>
            <person name="Pomraning K.R."/>
        </authorList>
    </citation>
    <scope>NUCLEOTIDE SEQUENCE [LARGE SCALE GENOMIC DNA]</scope>
    <source>
        <strain evidence="3 4">Phaff 52-87</strain>
    </source>
</reference>
<dbReference type="Pfam" id="PF04199">
    <property type="entry name" value="Cyclase"/>
    <property type="match status" value="1"/>
</dbReference>
<evidence type="ECO:0008006" key="5">
    <source>
        <dbReference type="Google" id="ProtNLM"/>
    </source>
</evidence>
<evidence type="ECO:0000313" key="3">
    <source>
        <dbReference type="EMBL" id="KAK7207673.1"/>
    </source>
</evidence>
<name>A0ABR1FEU7_9ASCO</name>
<dbReference type="Gene3D" id="3.50.30.50">
    <property type="entry name" value="Putative cyclase"/>
    <property type="match status" value="1"/>
</dbReference>
<dbReference type="InterPro" id="IPR007325">
    <property type="entry name" value="KFase/CYL"/>
</dbReference>
<comment type="caution">
    <text evidence="3">The sequence shown here is derived from an EMBL/GenBank/DDBJ whole genome shotgun (WGS) entry which is preliminary data.</text>
</comment>
<dbReference type="Proteomes" id="UP001498771">
    <property type="component" value="Unassembled WGS sequence"/>
</dbReference>
<protein>
    <recommendedName>
        <fullName evidence="5">Cyclase</fullName>
    </recommendedName>
</protein>
<evidence type="ECO:0000256" key="1">
    <source>
        <dbReference type="ARBA" id="ARBA00007865"/>
    </source>
</evidence>
<evidence type="ECO:0000313" key="4">
    <source>
        <dbReference type="Proteomes" id="UP001498771"/>
    </source>
</evidence>
<feature type="region of interest" description="Disordered" evidence="2">
    <location>
        <begin position="103"/>
        <end position="122"/>
    </location>
</feature>
<sequence length="340" mass="38252">MSLPYKSFSDLPDYDSLANKERFWVWGPPGSHEEGMGMMNLLTPKHVATVVAPEIRTGERCGLGWEFHKLENPPFGRVNYQMTVLPIAHGAFDDQYTFNPQQSSQWDGFRHHSQPTTHSHDPADAAKVAAGADDCLWYGGTTREEISTPMNRRIGMQHWAQDGIVARGILLDYASWAKEVKGISYSSFSMHEIKLSELKEVMEYYKVESKPGDMLFVRIGLIEEWNGYTQEQREAYQAADVPQHAGLEETEEVLRWLWNSHFVAVASDAVSWEVFPPQSEEFNQHHHLLAGWGVPIGEMFDLEALSALCKKLGRYSFFVSSVPSNAVGGVSSPPNAVAIF</sequence>
<dbReference type="RefSeq" id="XP_064770706.1">
    <property type="nucleotide sequence ID" value="XM_064911559.1"/>
</dbReference>
<comment type="similarity">
    <text evidence="1">Belongs to the Cyclase 1 superfamily.</text>
</comment>
<dbReference type="PANTHER" id="PTHR34861">
    <property type="match status" value="1"/>
</dbReference>
<keyword evidence="4" id="KW-1185">Reference proteome</keyword>
<accession>A0ABR1FEU7</accession>